<reference evidence="6 7" key="1">
    <citation type="submission" date="2020-07" db="EMBL/GenBank/DDBJ databases">
        <authorList>
            <person name="Feng X."/>
        </authorList>
    </citation>
    <scope>NUCLEOTIDE SEQUENCE [LARGE SCALE GENOMIC DNA]</scope>
    <source>
        <strain evidence="6 7">JCM23202</strain>
    </source>
</reference>
<name>A0A7X1BBX4_9BACT</name>
<feature type="domain" description="Penicillin-binding protein transpeptidase" evidence="4">
    <location>
        <begin position="256"/>
        <end position="573"/>
    </location>
</feature>
<dbReference type="RefSeq" id="WP_185662053.1">
    <property type="nucleotide sequence ID" value="NZ_CAWPOO010000013.1"/>
</dbReference>
<dbReference type="InterPro" id="IPR005311">
    <property type="entry name" value="PBP_dimer"/>
</dbReference>
<dbReference type="SUPFAM" id="SSF56601">
    <property type="entry name" value="beta-lactamase/transpeptidase-like"/>
    <property type="match status" value="1"/>
</dbReference>
<gene>
    <name evidence="6" type="ORF">H5P27_19260</name>
</gene>
<dbReference type="PANTHER" id="PTHR30627">
    <property type="entry name" value="PEPTIDOGLYCAN D,D-TRANSPEPTIDASE"/>
    <property type="match status" value="1"/>
</dbReference>
<dbReference type="PANTHER" id="PTHR30627:SF1">
    <property type="entry name" value="PEPTIDOGLYCAN D,D-TRANSPEPTIDASE FTSI"/>
    <property type="match status" value="1"/>
</dbReference>
<dbReference type="GO" id="GO:0071555">
    <property type="term" value="P:cell wall organization"/>
    <property type="evidence" value="ECO:0007669"/>
    <property type="project" value="TreeGrafter"/>
</dbReference>
<keyword evidence="2" id="KW-0378">Hydrolase</keyword>
<dbReference type="GO" id="GO:0008658">
    <property type="term" value="F:penicillin binding"/>
    <property type="evidence" value="ECO:0007669"/>
    <property type="project" value="InterPro"/>
</dbReference>
<dbReference type="GO" id="GO:0004180">
    <property type="term" value="F:carboxypeptidase activity"/>
    <property type="evidence" value="ECO:0007669"/>
    <property type="project" value="UniProtKB-KW"/>
</dbReference>
<dbReference type="InterPro" id="IPR001460">
    <property type="entry name" value="PCN-bd_Tpept"/>
</dbReference>
<evidence type="ECO:0000256" key="2">
    <source>
        <dbReference type="ARBA" id="ARBA00022645"/>
    </source>
</evidence>
<dbReference type="EMBL" id="JACHVC010000013">
    <property type="protein sequence ID" value="MBC2608203.1"/>
    <property type="molecule type" value="Genomic_DNA"/>
</dbReference>
<dbReference type="SUPFAM" id="SSF56519">
    <property type="entry name" value="Penicillin binding protein dimerisation domain"/>
    <property type="match status" value="1"/>
</dbReference>
<dbReference type="AlphaFoldDB" id="A0A7X1BBX4"/>
<dbReference type="Proteomes" id="UP000526501">
    <property type="component" value="Unassembled WGS sequence"/>
</dbReference>
<dbReference type="Gene3D" id="3.30.450.330">
    <property type="match status" value="1"/>
</dbReference>
<protein>
    <submittedName>
        <fullName evidence="6">Penicillin-binding protein 2</fullName>
    </submittedName>
</protein>
<keyword evidence="2" id="KW-0121">Carboxypeptidase</keyword>
<dbReference type="Pfam" id="PF03717">
    <property type="entry name" value="PBP_dimer"/>
    <property type="match status" value="1"/>
</dbReference>
<dbReference type="InterPro" id="IPR012338">
    <property type="entry name" value="Beta-lactam/transpept-like"/>
</dbReference>
<accession>A0A7X1BBX4</accession>
<dbReference type="InterPro" id="IPR036138">
    <property type="entry name" value="PBP_dimer_sf"/>
</dbReference>
<comment type="caution">
    <text evidence="6">The sequence shown here is derived from an EMBL/GenBank/DDBJ whole genome shotgun (WGS) entry which is preliminary data.</text>
</comment>
<proteinExistence type="predicted"/>
<evidence type="ECO:0000313" key="6">
    <source>
        <dbReference type="EMBL" id="MBC2608203.1"/>
    </source>
</evidence>
<evidence type="ECO:0000259" key="5">
    <source>
        <dbReference type="Pfam" id="PF03717"/>
    </source>
</evidence>
<dbReference type="Gene3D" id="3.90.1310.10">
    <property type="entry name" value="Penicillin-binding protein 2a (Domain 2)"/>
    <property type="match status" value="1"/>
</dbReference>
<keyword evidence="3" id="KW-0472">Membrane</keyword>
<sequence length="604" mass="66600">MASRPGTKFRFWILALLFFCGYGAIGYRLVELHAFKSPELVDELEQTRFRVLREMPRRGDIYDINGEILATSHIFLEVGVDRHEIKQSDWAKIPAIAKSLDLPVSKVQEAFGMVNGRMPDNLKSISPRWVRLKRRVEPRSFEGLAQMGIRCVTSTKSYEREYPQEGLAAHVLGFVRKDGQAAMGVEREFNYYLSGEEGWTETEIGAGRREMAQFRRRQVASTDGFNVVLTLDSYVQDVVEKELAEIAKKYKPQAATIIVSDPYTGEMLGLGNYPSFNPNTYSESDDNSRKNRALTDILEPGSTFKIVAAAAALEERVVTVDTEIDCSEAYAVMPDGYRVSLPGDDHAMGVLTVAQVISKSSNRGAAHLGFKLGDENFYDWVERFGFGEYSGFGLGVESRGILNPPDKWDRLTLSRMTMGHSIAATPIQIHMATSTLANGGVLMTPRVVAAITNYDGDVVAEFGPLPRRKVFSRDTARTVTQLLEEAASVRGTARKAVVEGYRVAGKTGTTQKIVGGRYSQKEHVGSFTGFFPANNPQVVITVIVDRANVYNSQGYRMTGYGGTVAAPSFSNIAKKLIPHYAISPSTSVDGFANLQSSTLHNGSN</sequence>
<organism evidence="6 7">
    <name type="scientific">Pelagicoccus albus</name>
    <dbReference type="NCBI Taxonomy" id="415222"/>
    <lineage>
        <taxon>Bacteria</taxon>
        <taxon>Pseudomonadati</taxon>
        <taxon>Verrucomicrobiota</taxon>
        <taxon>Opitutia</taxon>
        <taxon>Puniceicoccales</taxon>
        <taxon>Pelagicoccaceae</taxon>
        <taxon>Pelagicoccus</taxon>
    </lineage>
</organism>
<dbReference type="GO" id="GO:0005886">
    <property type="term" value="C:plasma membrane"/>
    <property type="evidence" value="ECO:0007669"/>
    <property type="project" value="TreeGrafter"/>
</dbReference>
<dbReference type="InterPro" id="IPR050515">
    <property type="entry name" value="Beta-lactam/transpept"/>
</dbReference>
<keyword evidence="2" id="KW-0645">Protease</keyword>
<dbReference type="Pfam" id="PF00905">
    <property type="entry name" value="Transpeptidase"/>
    <property type="match status" value="1"/>
</dbReference>
<evidence type="ECO:0000256" key="3">
    <source>
        <dbReference type="ARBA" id="ARBA00023136"/>
    </source>
</evidence>
<evidence type="ECO:0000256" key="1">
    <source>
        <dbReference type="ARBA" id="ARBA00004370"/>
    </source>
</evidence>
<comment type="subcellular location">
    <subcellularLocation>
        <location evidence="1">Membrane</location>
    </subcellularLocation>
</comment>
<evidence type="ECO:0000259" key="4">
    <source>
        <dbReference type="Pfam" id="PF00905"/>
    </source>
</evidence>
<evidence type="ECO:0000313" key="7">
    <source>
        <dbReference type="Proteomes" id="UP000526501"/>
    </source>
</evidence>
<keyword evidence="7" id="KW-1185">Reference proteome</keyword>
<feature type="domain" description="Penicillin-binding protein dimerisation" evidence="5">
    <location>
        <begin position="55"/>
        <end position="206"/>
    </location>
</feature>
<dbReference type="Gene3D" id="3.40.710.10">
    <property type="entry name" value="DD-peptidase/beta-lactamase superfamily"/>
    <property type="match status" value="1"/>
</dbReference>